<evidence type="ECO:0000313" key="10">
    <source>
        <dbReference type="Proteomes" id="UP000306740"/>
    </source>
</evidence>
<evidence type="ECO:0000313" key="9">
    <source>
        <dbReference type="EMBL" id="TNC46343.1"/>
    </source>
</evidence>
<dbReference type="Gene3D" id="1.10.10.10">
    <property type="entry name" value="Winged helix-like DNA-binding domain superfamily/Winged helix DNA-binding domain"/>
    <property type="match status" value="2"/>
</dbReference>
<evidence type="ECO:0000256" key="2">
    <source>
        <dbReference type="ARBA" id="ARBA00022969"/>
    </source>
</evidence>
<dbReference type="InterPro" id="IPR000943">
    <property type="entry name" value="RNA_pol_sigma70"/>
</dbReference>
<dbReference type="GO" id="GO:0030435">
    <property type="term" value="P:sporulation resulting in formation of a cellular spore"/>
    <property type="evidence" value="ECO:0007669"/>
    <property type="project" value="UniProtKB-KW"/>
</dbReference>
<evidence type="ECO:0000256" key="5">
    <source>
        <dbReference type="ARBA" id="ARBA00023125"/>
    </source>
</evidence>
<evidence type="ECO:0000256" key="1">
    <source>
        <dbReference type="ARBA" id="ARBA00007788"/>
    </source>
</evidence>
<dbReference type="InterPro" id="IPR007624">
    <property type="entry name" value="RNA_pol_sigma70_r3"/>
</dbReference>
<dbReference type="NCBIfam" id="TIGR02980">
    <property type="entry name" value="SigBFG"/>
    <property type="match status" value="1"/>
</dbReference>
<dbReference type="OrthoDB" id="9804285at2"/>
<keyword evidence="6" id="KW-0804">Transcription</keyword>
<dbReference type="PRINTS" id="PR00046">
    <property type="entry name" value="SIGMA70FCT"/>
</dbReference>
<keyword evidence="2" id="KW-0749">Sporulation</keyword>
<evidence type="ECO:0000256" key="4">
    <source>
        <dbReference type="ARBA" id="ARBA00023082"/>
    </source>
</evidence>
<dbReference type="InterPro" id="IPR014284">
    <property type="entry name" value="RNA_pol_sigma-70_dom"/>
</dbReference>
<evidence type="ECO:0000313" key="8">
    <source>
        <dbReference type="EMBL" id="TNC42283.1"/>
    </source>
</evidence>
<dbReference type="RefSeq" id="WP_139086028.1">
    <property type="nucleotide sequence ID" value="NZ_VDFR01000057.1"/>
</dbReference>
<gene>
    <name evidence="9" type="ORF">FHE65_13010</name>
    <name evidence="8" type="ORF">FHE65_21535</name>
</gene>
<dbReference type="SUPFAM" id="SSF88946">
    <property type="entry name" value="Sigma2 domain of RNA polymerase sigma factors"/>
    <property type="match status" value="1"/>
</dbReference>
<evidence type="ECO:0000256" key="3">
    <source>
        <dbReference type="ARBA" id="ARBA00023015"/>
    </source>
</evidence>
<evidence type="ECO:0000256" key="6">
    <source>
        <dbReference type="ARBA" id="ARBA00023163"/>
    </source>
</evidence>
<evidence type="ECO:0000259" key="7">
    <source>
        <dbReference type="PROSITE" id="PS50943"/>
    </source>
</evidence>
<dbReference type="PANTHER" id="PTHR30385">
    <property type="entry name" value="SIGMA FACTOR F FLAGELLAR"/>
    <property type="match status" value="1"/>
</dbReference>
<keyword evidence="4" id="KW-0731">Sigma factor</keyword>
<sequence>MSGFTSTIDSTHDLSRAERRTLTDELTAALVGADDDECAHIRARLIEANMGVARAVAAHYRHRGEAVEDLEQVAYVGLAKAAHGFDPERGYDFLTYAVPTIRGEVRRWFRDSCWMVRPSRRIQEARAQISACTEELLQELGEPPSIEALAQRLGLDVAEVREAMAADGCYQPSSLESSGTEGESTLADVLGECDEAFDRAEERVALAPLVRELSPRDREALALRFFAGWTQEQIAGRLGVTQMQVSRILSRITAQLREGLGDGVLAA</sequence>
<dbReference type="EMBL" id="VDFR01000098">
    <property type="protein sequence ID" value="TNC42283.1"/>
    <property type="molecule type" value="Genomic_DNA"/>
</dbReference>
<dbReference type="InterPro" id="IPR001387">
    <property type="entry name" value="Cro/C1-type_HTH"/>
</dbReference>
<comment type="caution">
    <text evidence="8">The sequence shown here is derived from an EMBL/GenBank/DDBJ whole genome shotgun (WGS) entry which is preliminary data.</text>
</comment>
<comment type="similarity">
    <text evidence="1">Belongs to the sigma-70 factor family.</text>
</comment>
<dbReference type="NCBIfam" id="TIGR02937">
    <property type="entry name" value="sigma70-ECF"/>
    <property type="match status" value="1"/>
</dbReference>
<name>A0A5C4MEV7_9ACTN</name>
<dbReference type="InterPro" id="IPR036388">
    <property type="entry name" value="WH-like_DNA-bd_sf"/>
</dbReference>
<keyword evidence="5" id="KW-0238">DNA-binding</keyword>
<dbReference type="SUPFAM" id="SSF88659">
    <property type="entry name" value="Sigma3 and sigma4 domains of RNA polymerase sigma factors"/>
    <property type="match status" value="2"/>
</dbReference>
<dbReference type="InterPro" id="IPR013324">
    <property type="entry name" value="RNA_pol_sigma_r3/r4-like"/>
</dbReference>
<dbReference type="InterPro" id="IPR007630">
    <property type="entry name" value="RNA_pol_sigma70_r4"/>
</dbReference>
<dbReference type="Pfam" id="PF04542">
    <property type="entry name" value="Sigma70_r2"/>
    <property type="match status" value="1"/>
</dbReference>
<keyword evidence="3" id="KW-0805">Transcription regulation</keyword>
<dbReference type="InterPro" id="IPR014322">
    <property type="entry name" value="RNA_pol_sigma-B/F/G"/>
</dbReference>
<dbReference type="PROSITE" id="PS50943">
    <property type="entry name" value="HTH_CROC1"/>
    <property type="match status" value="1"/>
</dbReference>
<dbReference type="PANTHER" id="PTHR30385:SF4">
    <property type="entry name" value="RNA POLYMERASE SIGMA-E FACTOR"/>
    <property type="match status" value="1"/>
</dbReference>
<proteinExistence type="inferred from homology"/>
<accession>A0A5C4MEV7</accession>
<dbReference type="AlphaFoldDB" id="A0A5C4MEV7"/>
<dbReference type="InterPro" id="IPR007627">
    <property type="entry name" value="RNA_pol_sigma70_r2"/>
</dbReference>
<dbReference type="EMBL" id="VDFR01000057">
    <property type="protein sequence ID" value="TNC46343.1"/>
    <property type="molecule type" value="Genomic_DNA"/>
</dbReference>
<protein>
    <submittedName>
        <fullName evidence="8">SigB/SigF/SigG family RNA polymerase sigma factor</fullName>
    </submittedName>
</protein>
<dbReference type="Pfam" id="PF04539">
    <property type="entry name" value="Sigma70_r3"/>
    <property type="match status" value="1"/>
</dbReference>
<dbReference type="Gene3D" id="1.20.120.1810">
    <property type="match status" value="1"/>
</dbReference>
<dbReference type="CDD" id="cd06171">
    <property type="entry name" value="Sigma70_r4"/>
    <property type="match status" value="1"/>
</dbReference>
<dbReference type="GO" id="GO:0016987">
    <property type="term" value="F:sigma factor activity"/>
    <property type="evidence" value="ECO:0007669"/>
    <property type="project" value="UniProtKB-KW"/>
</dbReference>
<feature type="domain" description="HTH cro/C1-type" evidence="7">
    <location>
        <begin position="227"/>
        <end position="248"/>
    </location>
</feature>
<dbReference type="InterPro" id="IPR013325">
    <property type="entry name" value="RNA_pol_sigma_r2"/>
</dbReference>
<dbReference type="GO" id="GO:0006352">
    <property type="term" value="P:DNA-templated transcription initiation"/>
    <property type="evidence" value="ECO:0007669"/>
    <property type="project" value="InterPro"/>
</dbReference>
<dbReference type="Proteomes" id="UP000306740">
    <property type="component" value="Unassembled WGS sequence"/>
</dbReference>
<reference evidence="8 10" key="1">
    <citation type="submission" date="2019-05" db="EMBL/GenBank/DDBJ databases">
        <title>Mumia sp. nov., isolated from the intestinal contents of plateau pika (Ochotona curzoniae) in the Qinghai-Tibet plateau of China.</title>
        <authorList>
            <person name="Tian Z."/>
        </authorList>
    </citation>
    <scope>NUCLEOTIDE SEQUENCE [LARGE SCALE GENOMIC DNA]</scope>
    <source>
        <strain evidence="10">527</strain>
        <strain evidence="8">Z527</strain>
    </source>
</reference>
<organism evidence="8 10">
    <name type="scientific">Mumia zhuanghuii</name>
    <dbReference type="NCBI Taxonomy" id="2585211"/>
    <lineage>
        <taxon>Bacteria</taxon>
        <taxon>Bacillati</taxon>
        <taxon>Actinomycetota</taxon>
        <taxon>Actinomycetes</taxon>
        <taxon>Propionibacteriales</taxon>
        <taxon>Nocardioidaceae</taxon>
        <taxon>Mumia</taxon>
    </lineage>
</organism>
<dbReference type="Pfam" id="PF04545">
    <property type="entry name" value="Sigma70_r4"/>
    <property type="match status" value="1"/>
</dbReference>
<dbReference type="GO" id="GO:0003677">
    <property type="term" value="F:DNA binding"/>
    <property type="evidence" value="ECO:0007669"/>
    <property type="project" value="UniProtKB-KW"/>
</dbReference>